<dbReference type="Proteomes" id="UP001500166">
    <property type="component" value="Unassembled WGS sequence"/>
</dbReference>
<dbReference type="RefSeq" id="WP_344223708.1">
    <property type="nucleotide sequence ID" value="NZ_BAAAQA010000004.1"/>
</dbReference>
<dbReference type="InterPro" id="IPR036928">
    <property type="entry name" value="AS_sf"/>
</dbReference>
<dbReference type="PANTHER" id="PTHR11895:SF7">
    <property type="entry name" value="GLUTAMYL-TRNA(GLN) AMIDOTRANSFERASE SUBUNIT A, MITOCHONDRIAL"/>
    <property type="match status" value="1"/>
</dbReference>
<dbReference type="EMBL" id="BAAAQA010000004">
    <property type="protein sequence ID" value="GAA2111997.1"/>
    <property type="molecule type" value="Genomic_DNA"/>
</dbReference>
<comment type="similarity">
    <text evidence="1">Belongs to the amidase family.</text>
</comment>
<accession>A0ABN2XK98</accession>
<feature type="domain" description="Amidase" evidence="3">
    <location>
        <begin position="24"/>
        <end position="487"/>
    </location>
</feature>
<keyword evidence="5" id="KW-1185">Reference proteome</keyword>
<sequence>MEHYPSLTETVLALRNGQVTSEDTVKSSLDRIEELNDTLGAFIHVDREVAMKWAREADEQLAEAASDPSAQAELPALLGVPTALKDGHEVAGMPTTFGTLINQDEDGEFPIAADSDPLARTLETAGAIMLGKTQVPEFLLNCYSENRIFPPARNPHSPEHSPGGSSGGQAAAVASGMLAGAIGSDGGGSVRIPAAACGLIGLKPNRGRVPSSDALNNVGQLSVNGPITRTALDAALLMDVLCSTPGHTAIDRPVKAVPERSFTSVVSRALAGDAPWGDRPLRIGVSTASPFEGSYDISVSPEAELALSEGVRQLQSLGHEVEEAQINYLPGYAENFFKLWTTAVGQIPLADGQDSHLTGLARHFREAALNRSAVELADAVSAIRVFEADTIAQYARYDMILTPALAMPPRPIGWYFEGYDMADPRSAERDYERQCQYTPYTSFINVVGLPAITVPTVWTQPESGDYPGKVPMGVQLVGAASSEAWLLSLAAQLNPPTDPRAA</sequence>
<evidence type="ECO:0000313" key="4">
    <source>
        <dbReference type="EMBL" id="GAA2111997.1"/>
    </source>
</evidence>
<dbReference type="InterPro" id="IPR000120">
    <property type="entry name" value="Amidase"/>
</dbReference>
<comment type="caution">
    <text evidence="4">The sequence shown here is derived from an EMBL/GenBank/DDBJ whole genome shotgun (WGS) entry which is preliminary data.</text>
</comment>
<evidence type="ECO:0000256" key="1">
    <source>
        <dbReference type="ARBA" id="ARBA00009199"/>
    </source>
</evidence>
<evidence type="ECO:0000313" key="5">
    <source>
        <dbReference type="Proteomes" id="UP001500166"/>
    </source>
</evidence>
<dbReference type="Gene3D" id="3.90.1300.10">
    <property type="entry name" value="Amidase signature (AS) domain"/>
    <property type="match status" value="1"/>
</dbReference>
<feature type="compositionally biased region" description="Low complexity" evidence="2">
    <location>
        <begin position="160"/>
        <end position="170"/>
    </location>
</feature>
<evidence type="ECO:0000256" key="2">
    <source>
        <dbReference type="SAM" id="MobiDB-lite"/>
    </source>
</evidence>
<dbReference type="Pfam" id="PF01425">
    <property type="entry name" value="Amidase"/>
    <property type="match status" value="1"/>
</dbReference>
<dbReference type="InterPro" id="IPR023631">
    <property type="entry name" value="Amidase_dom"/>
</dbReference>
<proteinExistence type="inferred from homology"/>
<dbReference type="SUPFAM" id="SSF75304">
    <property type="entry name" value="Amidase signature (AS) enzymes"/>
    <property type="match status" value="1"/>
</dbReference>
<dbReference type="PANTHER" id="PTHR11895">
    <property type="entry name" value="TRANSAMIDASE"/>
    <property type="match status" value="1"/>
</dbReference>
<organism evidence="4 5">
    <name type="scientific">Kocuria atrinae</name>
    <dbReference type="NCBI Taxonomy" id="592377"/>
    <lineage>
        <taxon>Bacteria</taxon>
        <taxon>Bacillati</taxon>
        <taxon>Actinomycetota</taxon>
        <taxon>Actinomycetes</taxon>
        <taxon>Micrococcales</taxon>
        <taxon>Micrococcaceae</taxon>
        <taxon>Kocuria</taxon>
    </lineage>
</organism>
<name>A0ABN2XK98_9MICC</name>
<gene>
    <name evidence="4" type="ORF">GCM10009824_07820</name>
</gene>
<evidence type="ECO:0000259" key="3">
    <source>
        <dbReference type="Pfam" id="PF01425"/>
    </source>
</evidence>
<protein>
    <submittedName>
        <fullName evidence="4">Amidase</fullName>
    </submittedName>
</protein>
<dbReference type="InterPro" id="IPR020556">
    <property type="entry name" value="Amidase_CS"/>
</dbReference>
<reference evidence="4 5" key="1">
    <citation type="journal article" date="2019" name="Int. J. Syst. Evol. Microbiol.">
        <title>The Global Catalogue of Microorganisms (GCM) 10K type strain sequencing project: providing services to taxonomists for standard genome sequencing and annotation.</title>
        <authorList>
            <consortium name="The Broad Institute Genomics Platform"/>
            <consortium name="The Broad Institute Genome Sequencing Center for Infectious Disease"/>
            <person name="Wu L."/>
            <person name="Ma J."/>
        </authorList>
    </citation>
    <scope>NUCLEOTIDE SEQUENCE [LARGE SCALE GENOMIC DNA]</scope>
    <source>
        <strain evidence="4 5">JCM 15914</strain>
    </source>
</reference>
<feature type="region of interest" description="Disordered" evidence="2">
    <location>
        <begin position="150"/>
        <end position="170"/>
    </location>
</feature>
<dbReference type="PROSITE" id="PS00571">
    <property type="entry name" value="AMIDASES"/>
    <property type="match status" value="1"/>
</dbReference>